<evidence type="ECO:0000313" key="2">
    <source>
        <dbReference type="Proteomes" id="UP000053989"/>
    </source>
</evidence>
<name>A0A0C3D7D7_9AGAM</name>
<dbReference type="STRING" id="1036808.A0A0C3D7D7"/>
<dbReference type="Pfam" id="PF18759">
    <property type="entry name" value="Plavaka"/>
    <property type="match status" value="1"/>
</dbReference>
<dbReference type="InParanoid" id="A0A0C3D7D7"/>
<organism evidence="1 2">
    <name type="scientific">Scleroderma citrinum Foug A</name>
    <dbReference type="NCBI Taxonomy" id="1036808"/>
    <lineage>
        <taxon>Eukaryota</taxon>
        <taxon>Fungi</taxon>
        <taxon>Dikarya</taxon>
        <taxon>Basidiomycota</taxon>
        <taxon>Agaricomycotina</taxon>
        <taxon>Agaricomycetes</taxon>
        <taxon>Agaricomycetidae</taxon>
        <taxon>Boletales</taxon>
        <taxon>Sclerodermatineae</taxon>
        <taxon>Sclerodermataceae</taxon>
        <taxon>Scleroderma</taxon>
    </lineage>
</organism>
<gene>
    <name evidence="1" type="ORF">SCLCIDRAFT_141352</name>
</gene>
<protein>
    <submittedName>
        <fullName evidence="1">Uncharacterized protein</fullName>
    </submittedName>
</protein>
<dbReference type="OrthoDB" id="3208495at2759"/>
<dbReference type="EMBL" id="KN822214">
    <property type="protein sequence ID" value="KIM52324.1"/>
    <property type="molecule type" value="Genomic_DNA"/>
</dbReference>
<reference evidence="1 2" key="1">
    <citation type="submission" date="2014-04" db="EMBL/GenBank/DDBJ databases">
        <authorList>
            <consortium name="DOE Joint Genome Institute"/>
            <person name="Kuo A."/>
            <person name="Kohler A."/>
            <person name="Nagy L.G."/>
            <person name="Floudas D."/>
            <person name="Copeland A."/>
            <person name="Barry K.W."/>
            <person name="Cichocki N."/>
            <person name="Veneault-Fourrey C."/>
            <person name="LaButti K."/>
            <person name="Lindquist E.A."/>
            <person name="Lipzen A."/>
            <person name="Lundell T."/>
            <person name="Morin E."/>
            <person name="Murat C."/>
            <person name="Sun H."/>
            <person name="Tunlid A."/>
            <person name="Henrissat B."/>
            <person name="Grigoriev I.V."/>
            <person name="Hibbett D.S."/>
            <person name="Martin F."/>
            <person name="Nordberg H.P."/>
            <person name="Cantor M.N."/>
            <person name="Hua S.X."/>
        </authorList>
    </citation>
    <scope>NUCLEOTIDE SEQUENCE [LARGE SCALE GENOMIC DNA]</scope>
    <source>
        <strain evidence="1 2">Foug A</strain>
    </source>
</reference>
<sequence length="248" mass="28643">MLWSDATHLTTFSTVKLWPLYVYMCNKLKYMCCKPSSNLCSHAAYFHTLLDAFKDFVAENTGENTPGNSLFMHCHRELFHAHWGILLNAEFFQAYHHGVVCHSDRDNRVLIATIQNMGACPCPHCLTPKSGFHQIAAERDMLQWKLLQCCDNKDQHHDKVVATHRLIYEKHYAVYSSQVEELLKNKSLVPTLNAFVESLSPTAFDLFCMLVIDLLHEFELGVWKAIFTHLLRLPESLNPSMVHELDHR</sequence>
<reference evidence="2" key="2">
    <citation type="submission" date="2015-01" db="EMBL/GenBank/DDBJ databases">
        <title>Evolutionary Origins and Diversification of the Mycorrhizal Mutualists.</title>
        <authorList>
            <consortium name="DOE Joint Genome Institute"/>
            <consortium name="Mycorrhizal Genomics Consortium"/>
            <person name="Kohler A."/>
            <person name="Kuo A."/>
            <person name="Nagy L.G."/>
            <person name="Floudas D."/>
            <person name="Copeland A."/>
            <person name="Barry K.W."/>
            <person name="Cichocki N."/>
            <person name="Veneault-Fourrey C."/>
            <person name="LaButti K."/>
            <person name="Lindquist E.A."/>
            <person name="Lipzen A."/>
            <person name="Lundell T."/>
            <person name="Morin E."/>
            <person name="Murat C."/>
            <person name="Riley R."/>
            <person name="Ohm R."/>
            <person name="Sun H."/>
            <person name="Tunlid A."/>
            <person name="Henrissat B."/>
            <person name="Grigoriev I.V."/>
            <person name="Hibbett D.S."/>
            <person name="Martin F."/>
        </authorList>
    </citation>
    <scope>NUCLEOTIDE SEQUENCE [LARGE SCALE GENOMIC DNA]</scope>
    <source>
        <strain evidence="2">Foug A</strain>
    </source>
</reference>
<dbReference type="AlphaFoldDB" id="A0A0C3D7D7"/>
<proteinExistence type="predicted"/>
<dbReference type="Proteomes" id="UP000053989">
    <property type="component" value="Unassembled WGS sequence"/>
</dbReference>
<accession>A0A0C3D7D7</accession>
<evidence type="ECO:0000313" key="1">
    <source>
        <dbReference type="EMBL" id="KIM52324.1"/>
    </source>
</evidence>
<dbReference type="InterPro" id="IPR041078">
    <property type="entry name" value="Plavaka"/>
</dbReference>
<dbReference type="HOGENOM" id="CLU_002498_2_1_1"/>
<keyword evidence="2" id="KW-1185">Reference proteome</keyword>